<comment type="caution">
    <text evidence="1">The sequence shown here is derived from an EMBL/GenBank/DDBJ whole genome shotgun (WGS) entry which is preliminary data.</text>
</comment>
<keyword evidence="2" id="KW-1185">Reference proteome</keyword>
<evidence type="ECO:0000313" key="1">
    <source>
        <dbReference type="EMBL" id="MFD1227145.1"/>
    </source>
</evidence>
<dbReference type="EMBL" id="JBHTMA010000033">
    <property type="protein sequence ID" value="MFD1227145.1"/>
    <property type="molecule type" value="Genomic_DNA"/>
</dbReference>
<evidence type="ECO:0000313" key="2">
    <source>
        <dbReference type="Proteomes" id="UP001597263"/>
    </source>
</evidence>
<dbReference type="RefSeq" id="WP_289386692.1">
    <property type="nucleotide sequence ID" value="NZ_JAUCBM010000003.1"/>
</dbReference>
<gene>
    <name evidence="1" type="ORF">ACFQ35_08310</name>
</gene>
<protein>
    <submittedName>
        <fullName evidence="1">Uncharacterized protein</fullName>
    </submittedName>
</protein>
<reference evidence="2" key="1">
    <citation type="journal article" date="2019" name="Int. J. Syst. Evol. Microbiol.">
        <title>The Global Catalogue of Microorganisms (GCM) 10K type strain sequencing project: providing services to taxonomists for standard genome sequencing and annotation.</title>
        <authorList>
            <consortium name="The Broad Institute Genomics Platform"/>
            <consortium name="The Broad Institute Genome Sequencing Center for Infectious Disease"/>
            <person name="Wu L."/>
            <person name="Ma J."/>
        </authorList>
    </citation>
    <scope>NUCLEOTIDE SEQUENCE [LARGE SCALE GENOMIC DNA]</scope>
    <source>
        <strain evidence="2">CCUG 49584</strain>
    </source>
</reference>
<sequence length="114" mass="13144">MQNTVINSVPSTFNKRKHSFWHTKLILAFTALLVLSGAETSHADKPLSVEDYFANYPQDKPKPFFLVESSINEPIPVAVFYGYQDNEKFCNELLEMYMARYPLSRHNCIPAKNK</sequence>
<proteinExistence type="predicted"/>
<dbReference type="Proteomes" id="UP001597263">
    <property type="component" value="Unassembled WGS sequence"/>
</dbReference>
<accession>A0ABW3V5T2</accession>
<name>A0ABW3V5T2_9HYPH</name>
<organism evidence="1 2">
    <name type="scientific">Pseudochrobactrum kiredjianiae</name>
    <dbReference type="NCBI Taxonomy" id="386305"/>
    <lineage>
        <taxon>Bacteria</taxon>
        <taxon>Pseudomonadati</taxon>
        <taxon>Pseudomonadota</taxon>
        <taxon>Alphaproteobacteria</taxon>
        <taxon>Hyphomicrobiales</taxon>
        <taxon>Brucellaceae</taxon>
        <taxon>Pseudochrobactrum</taxon>
    </lineage>
</organism>